<comment type="caution">
    <text evidence="1">The sequence shown here is derived from an EMBL/GenBank/DDBJ whole genome shotgun (WGS) entry which is preliminary data.</text>
</comment>
<dbReference type="AlphaFoldDB" id="A0A9Q3KGB6"/>
<dbReference type="CDD" id="cd09272">
    <property type="entry name" value="RNase_HI_RT_Ty1"/>
    <property type="match status" value="1"/>
</dbReference>
<gene>
    <name evidence="1" type="ORF">O181_119356</name>
</gene>
<protein>
    <submittedName>
        <fullName evidence="1">Uncharacterized protein</fullName>
    </submittedName>
</protein>
<organism evidence="1 2">
    <name type="scientific">Austropuccinia psidii MF-1</name>
    <dbReference type="NCBI Taxonomy" id="1389203"/>
    <lineage>
        <taxon>Eukaryota</taxon>
        <taxon>Fungi</taxon>
        <taxon>Dikarya</taxon>
        <taxon>Basidiomycota</taxon>
        <taxon>Pucciniomycotina</taxon>
        <taxon>Pucciniomycetes</taxon>
        <taxon>Pucciniales</taxon>
        <taxon>Sphaerophragmiaceae</taxon>
        <taxon>Austropuccinia</taxon>
    </lineage>
</organism>
<dbReference type="Proteomes" id="UP000765509">
    <property type="component" value="Unassembled WGS sequence"/>
</dbReference>
<name>A0A9Q3KGB6_9BASI</name>
<accession>A0A9Q3KGB6</accession>
<proteinExistence type="predicted"/>
<evidence type="ECO:0000313" key="2">
    <source>
        <dbReference type="Proteomes" id="UP000765509"/>
    </source>
</evidence>
<evidence type="ECO:0000313" key="1">
    <source>
        <dbReference type="EMBL" id="MBW0579641.1"/>
    </source>
</evidence>
<sequence>MALAYSGSHDWLSSENAVTLPDAATWGGDLEYSQLGFMLKLGDALILWASKQQGVVALSMCAAEYVALSDSTQHFVQAINQLTQLTENSKKEIFCNNKAAVQASIDNHLRKWMRYLDCAFFFVNNTIRKHNIKVPWVPMGRMQANTLTKQLLGPALQQALAFLCVNG</sequence>
<dbReference type="EMBL" id="AVOT02105555">
    <property type="protein sequence ID" value="MBW0579641.1"/>
    <property type="molecule type" value="Genomic_DNA"/>
</dbReference>
<reference evidence="1" key="1">
    <citation type="submission" date="2021-03" db="EMBL/GenBank/DDBJ databases">
        <title>Draft genome sequence of rust myrtle Austropuccinia psidii MF-1, a brazilian biotype.</title>
        <authorList>
            <person name="Quecine M.C."/>
            <person name="Pachon D.M.R."/>
            <person name="Bonatelli M.L."/>
            <person name="Correr F.H."/>
            <person name="Franceschini L.M."/>
            <person name="Leite T.F."/>
            <person name="Margarido G.R.A."/>
            <person name="Almeida C.A."/>
            <person name="Ferrarezi J.A."/>
            <person name="Labate C.A."/>
        </authorList>
    </citation>
    <scope>NUCLEOTIDE SEQUENCE</scope>
    <source>
        <strain evidence="1">MF-1</strain>
    </source>
</reference>
<keyword evidence="2" id="KW-1185">Reference proteome</keyword>